<gene>
    <name evidence="8" type="ORF">PFICI_13075</name>
</gene>
<dbReference type="EMBL" id="KI912119">
    <property type="protein sequence ID" value="ETS74591.1"/>
    <property type="molecule type" value="Genomic_DNA"/>
</dbReference>
<dbReference type="GO" id="GO:0006351">
    <property type="term" value="P:DNA-templated transcription"/>
    <property type="evidence" value="ECO:0007669"/>
    <property type="project" value="InterPro"/>
</dbReference>
<feature type="region of interest" description="Disordered" evidence="6">
    <location>
        <begin position="366"/>
        <end position="393"/>
    </location>
</feature>
<dbReference type="PANTHER" id="PTHR31845:SF19">
    <property type="entry name" value="TRANSCRIPTION FACTOR DOMAIN-CONTAINING PROTEIN"/>
    <property type="match status" value="1"/>
</dbReference>
<accession>W3WP48</accession>
<dbReference type="HOGENOM" id="CLU_573778_0_0_1"/>
<dbReference type="InterPro" id="IPR051089">
    <property type="entry name" value="prtT"/>
</dbReference>
<dbReference type="KEGG" id="pfy:PFICI_13075"/>
<dbReference type="eggNOG" id="ENOG502QWMI">
    <property type="taxonomic scope" value="Eukaryota"/>
</dbReference>
<evidence type="ECO:0000313" key="8">
    <source>
        <dbReference type="EMBL" id="ETS74591.1"/>
    </source>
</evidence>
<dbReference type="InterPro" id="IPR007219">
    <property type="entry name" value="XnlR_reg_dom"/>
</dbReference>
<dbReference type="GO" id="GO:0000976">
    <property type="term" value="F:transcription cis-regulatory region binding"/>
    <property type="evidence" value="ECO:0007669"/>
    <property type="project" value="TreeGrafter"/>
</dbReference>
<dbReference type="GO" id="GO:0000981">
    <property type="term" value="F:DNA-binding transcription factor activity, RNA polymerase II-specific"/>
    <property type="evidence" value="ECO:0007669"/>
    <property type="project" value="TreeGrafter"/>
</dbReference>
<name>W3WP48_PESFW</name>
<dbReference type="RefSeq" id="XP_007839847.1">
    <property type="nucleotide sequence ID" value="XM_007841656.1"/>
</dbReference>
<dbReference type="Proteomes" id="UP000030651">
    <property type="component" value="Unassembled WGS sequence"/>
</dbReference>
<dbReference type="Pfam" id="PF04082">
    <property type="entry name" value="Fungal_trans"/>
    <property type="match status" value="1"/>
</dbReference>
<sequence length="476" mass="54229">MRLYTVCAVAARFYNNGILYNVLLRHAREAGLEAMLSSKSTATVQGFVILATWSQPSVSYETDNAYLYAGIAIRLGVEIGLHRKIALRYPDNTEPHIKRMYVEEVLSRERTWFCVFILDRSMSALTGKPPQAPETYAIRDVDKWWRRSECTLSDVFISAHAQLLRLLYRCFDVIYSCNDTFTGVSTGLNYQVVVKDLQWRLDEWAQIWAKNLRDFDAEQANEEPLETYLSILNLSRSFYNLVPLSFGLHHCTVDGFNRVDQISFVTRCYECATRTLQVATKELNPNRVFKVAPDICVIAVTYAACFLLKLIGPEFKHIFDEAVVLDLIKETLSLLEKSSEDERHTHHLHAMFLRRHIDRYQAQDSSCINDAPTQPGQQPPPQQQQHQHQQQQPSFFVSNSMTDLGSTDVCIDVDGSINFPSLSGNGIIRPTADMSSDWIDTVLGMQSRRDDPFSTGLQMAPWSGIFGNDFTTEGMF</sequence>
<evidence type="ECO:0000256" key="5">
    <source>
        <dbReference type="ARBA" id="ARBA00023242"/>
    </source>
</evidence>
<dbReference type="GO" id="GO:0005634">
    <property type="term" value="C:nucleus"/>
    <property type="evidence" value="ECO:0007669"/>
    <property type="project" value="UniProtKB-SubCell"/>
</dbReference>
<evidence type="ECO:0000313" key="9">
    <source>
        <dbReference type="Proteomes" id="UP000030651"/>
    </source>
</evidence>
<evidence type="ECO:0000256" key="4">
    <source>
        <dbReference type="ARBA" id="ARBA00023163"/>
    </source>
</evidence>
<evidence type="ECO:0000256" key="3">
    <source>
        <dbReference type="ARBA" id="ARBA00023125"/>
    </source>
</evidence>
<dbReference type="SMART" id="SM00906">
    <property type="entry name" value="Fungal_trans"/>
    <property type="match status" value="1"/>
</dbReference>
<keyword evidence="5" id="KW-0539">Nucleus</keyword>
<dbReference type="PANTHER" id="PTHR31845">
    <property type="entry name" value="FINGER DOMAIN PROTEIN, PUTATIVE-RELATED"/>
    <property type="match status" value="1"/>
</dbReference>
<dbReference type="InParanoid" id="W3WP48"/>
<dbReference type="AlphaFoldDB" id="W3WP48"/>
<evidence type="ECO:0000256" key="6">
    <source>
        <dbReference type="SAM" id="MobiDB-lite"/>
    </source>
</evidence>
<protein>
    <recommendedName>
        <fullName evidence="7">Xylanolytic transcriptional activator regulatory domain-containing protein</fullName>
    </recommendedName>
</protein>
<evidence type="ECO:0000259" key="7">
    <source>
        <dbReference type="SMART" id="SM00906"/>
    </source>
</evidence>
<evidence type="ECO:0000256" key="1">
    <source>
        <dbReference type="ARBA" id="ARBA00004123"/>
    </source>
</evidence>
<reference evidence="9" key="1">
    <citation type="journal article" date="2015" name="BMC Genomics">
        <title>Genomic and transcriptomic analysis of the endophytic fungus Pestalotiopsis fici reveals its lifestyle and high potential for synthesis of natural products.</title>
        <authorList>
            <person name="Wang X."/>
            <person name="Zhang X."/>
            <person name="Liu L."/>
            <person name="Xiang M."/>
            <person name="Wang W."/>
            <person name="Sun X."/>
            <person name="Che Y."/>
            <person name="Guo L."/>
            <person name="Liu G."/>
            <person name="Guo L."/>
            <person name="Wang C."/>
            <person name="Yin W.B."/>
            <person name="Stadler M."/>
            <person name="Zhang X."/>
            <person name="Liu X."/>
        </authorList>
    </citation>
    <scope>NUCLEOTIDE SEQUENCE [LARGE SCALE GENOMIC DNA]</scope>
    <source>
        <strain evidence="9">W106-1 / CGMCC3.15140</strain>
    </source>
</reference>
<dbReference type="GO" id="GO:0008270">
    <property type="term" value="F:zinc ion binding"/>
    <property type="evidence" value="ECO:0007669"/>
    <property type="project" value="InterPro"/>
</dbReference>
<feature type="domain" description="Xylanolytic transcriptional activator regulatory" evidence="7">
    <location>
        <begin position="65"/>
        <end position="149"/>
    </location>
</feature>
<proteinExistence type="predicted"/>
<dbReference type="OrthoDB" id="3163292at2759"/>
<dbReference type="GeneID" id="19278088"/>
<keyword evidence="4" id="KW-0804">Transcription</keyword>
<evidence type="ECO:0000256" key="2">
    <source>
        <dbReference type="ARBA" id="ARBA00023015"/>
    </source>
</evidence>
<feature type="compositionally biased region" description="Low complexity" evidence="6">
    <location>
        <begin position="383"/>
        <end position="393"/>
    </location>
</feature>
<organism evidence="8 9">
    <name type="scientific">Pestalotiopsis fici (strain W106-1 / CGMCC3.15140)</name>
    <dbReference type="NCBI Taxonomy" id="1229662"/>
    <lineage>
        <taxon>Eukaryota</taxon>
        <taxon>Fungi</taxon>
        <taxon>Dikarya</taxon>
        <taxon>Ascomycota</taxon>
        <taxon>Pezizomycotina</taxon>
        <taxon>Sordariomycetes</taxon>
        <taxon>Xylariomycetidae</taxon>
        <taxon>Amphisphaeriales</taxon>
        <taxon>Sporocadaceae</taxon>
        <taxon>Pestalotiopsis</taxon>
    </lineage>
</organism>
<keyword evidence="3" id="KW-0238">DNA-binding</keyword>
<dbReference type="CDD" id="cd12148">
    <property type="entry name" value="fungal_TF_MHR"/>
    <property type="match status" value="1"/>
</dbReference>
<keyword evidence="9" id="KW-1185">Reference proteome</keyword>
<keyword evidence="2" id="KW-0805">Transcription regulation</keyword>
<comment type="subcellular location">
    <subcellularLocation>
        <location evidence="1">Nucleus</location>
    </subcellularLocation>
</comment>